<organism evidence="1 2">
    <name type="scientific">Enterococcus faecium</name>
    <name type="common">Streptococcus faecium</name>
    <dbReference type="NCBI Taxonomy" id="1352"/>
    <lineage>
        <taxon>Bacteria</taxon>
        <taxon>Bacillati</taxon>
        <taxon>Bacillota</taxon>
        <taxon>Bacilli</taxon>
        <taxon>Lactobacillales</taxon>
        <taxon>Enterococcaceae</taxon>
        <taxon>Enterococcus</taxon>
    </lineage>
</organism>
<gene>
    <name evidence="1" type="ORF">AWT83_07980</name>
</gene>
<evidence type="ECO:0000313" key="2">
    <source>
        <dbReference type="Proteomes" id="UP000070452"/>
    </source>
</evidence>
<dbReference type="SUPFAM" id="SSF54518">
    <property type="entry name" value="Tubby C-terminal domain-like"/>
    <property type="match status" value="1"/>
</dbReference>
<name>A0A132P7V1_ENTFC</name>
<protein>
    <submittedName>
        <fullName evidence="1">Uncharacterized protein</fullName>
    </submittedName>
</protein>
<dbReference type="AlphaFoldDB" id="A0A132P7V1"/>
<dbReference type="Proteomes" id="UP000070452">
    <property type="component" value="Unassembled WGS sequence"/>
</dbReference>
<sequence>MSEFFIQEKQLGRATRTIVKNEKGHSLFLMVGRWGTKGDALSLYAMNGDLVAHIKQVSLTFGTRFDLYKEFEKVGTMQKIFNWPGDFYYIRRLHWTVQGDIYNHQYQIHHFNQQIMKMDKATLFSGDYYVLDVSNDEDAPVCICIAAVLDYWLYRKDKSKEKPLSYRFDVN</sequence>
<comment type="caution">
    <text evidence="1">The sequence shown here is derived from an EMBL/GenBank/DDBJ whole genome shotgun (WGS) entry which is preliminary data.</text>
</comment>
<accession>A0A132P7V1</accession>
<dbReference type="EMBL" id="LRHK01000001">
    <property type="protein sequence ID" value="KWX18404.1"/>
    <property type="molecule type" value="Genomic_DNA"/>
</dbReference>
<dbReference type="InterPro" id="IPR025659">
    <property type="entry name" value="Tubby-like_C"/>
</dbReference>
<dbReference type="Pfam" id="PF04525">
    <property type="entry name" value="LOR"/>
    <property type="match status" value="1"/>
</dbReference>
<reference evidence="1 2" key="1">
    <citation type="submission" date="2016-01" db="EMBL/GenBank/DDBJ databases">
        <title>Molecular Mechanisms for transfer of large genomic segments between Enterococcus faecium strains.</title>
        <authorList>
            <person name="Garcia-Solache M.A."/>
            <person name="Lebreton F."/>
            <person name="Mclaughlin R.E."/>
            <person name="Whiteaker J.D."/>
            <person name="Gilmore M.S."/>
            <person name="Rice L.B."/>
        </authorList>
    </citation>
    <scope>NUCLEOTIDE SEQUENCE [LARGE SCALE GENOMIC DNA]</scope>
    <source>
        <strain evidence="1 2">D344RRF x C68</strain>
    </source>
</reference>
<dbReference type="RefSeq" id="WP_002299913.1">
    <property type="nucleotide sequence ID" value="NZ_CP072894.1"/>
</dbReference>
<dbReference type="InterPro" id="IPR007612">
    <property type="entry name" value="LOR"/>
</dbReference>
<proteinExistence type="predicted"/>
<evidence type="ECO:0000313" key="1">
    <source>
        <dbReference type="EMBL" id="KWX18404.1"/>
    </source>
</evidence>